<evidence type="ECO:0000313" key="3">
    <source>
        <dbReference type="Proteomes" id="UP000040453"/>
    </source>
</evidence>
<reference evidence="2 3" key="1">
    <citation type="submission" date="2014-11" db="EMBL/GenBank/DDBJ databases">
        <authorList>
            <person name="Urmite Genomes Urmite Genomes"/>
        </authorList>
    </citation>
    <scope>NUCLEOTIDE SEQUENCE [LARGE SCALE GENOMIC DNA]</scope>
    <source>
        <strain evidence="2 3">Oc5</strain>
    </source>
</reference>
<keyword evidence="1" id="KW-0472">Membrane</keyword>
<keyword evidence="1" id="KW-0812">Transmembrane</keyword>
<keyword evidence="3" id="KW-1185">Reference proteome</keyword>
<dbReference type="EMBL" id="CDGG01000001">
    <property type="protein sequence ID" value="CEI82497.1"/>
    <property type="molecule type" value="Genomic_DNA"/>
</dbReference>
<organism evidence="2 3">
    <name type="scientific">Oceanobacillus oncorhynchi</name>
    <dbReference type="NCBI Taxonomy" id="545501"/>
    <lineage>
        <taxon>Bacteria</taxon>
        <taxon>Bacillati</taxon>
        <taxon>Bacillota</taxon>
        <taxon>Bacilli</taxon>
        <taxon>Bacillales</taxon>
        <taxon>Bacillaceae</taxon>
        <taxon>Oceanobacillus</taxon>
    </lineage>
</organism>
<dbReference type="AlphaFoldDB" id="A0A0A1MSC9"/>
<dbReference type="OrthoDB" id="2705056at2"/>
<evidence type="ECO:0000256" key="1">
    <source>
        <dbReference type="SAM" id="Phobius"/>
    </source>
</evidence>
<protein>
    <submittedName>
        <fullName evidence="2">Uncharacterized protein</fullName>
    </submittedName>
</protein>
<dbReference type="RefSeq" id="WP_042532362.1">
    <property type="nucleotide sequence ID" value="NZ_CAXOIH010000005.1"/>
</dbReference>
<proteinExistence type="predicted"/>
<dbReference type="Proteomes" id="UP000040453">
    <property type="component" value="Unassembled WGS sequence"/>
</dbReference>
<sequence length="63" mass="7300">MKRYLTLILFLVSILIIYIGAKLQLYWSGVVAWGLALVCLIFAVHFSKYIPNEKVSKKKKKEI</sequence>
<gene>
    <name evidence="2" type="ORF">BN997_02365</name>
</gene>
<accession>A0A0A1MSC9</accession>
<name>A0A0A1MSC9_9BACI</name>
<feature type="transmembrane region" description="Helical" evidence="1">
    <location>
        <begin position="31"/>
        <end position="51"/>
    </location>
</feature>
<keyword evidence="1" id="KW-1133">Transmembrane helix</keyword>
<evidence type="ECO:0000313" key="2">
    <source>
        <dbReference type="EMBL" id="CEI82497.1"/>
    </source>
</evidence>